<dbReference type="PANTHER" id="PTHR34599:SF1">
    <property type="entry name" value="PHOSPHATIDIC ACID PHOSPHATASE TYPE 2_HALOPEROXIDASE DOMAIN-CONTAINING PROTEIN"/>
    <property type="match status" value="1"/>
</dbReference>
<evidence type="ECO:0000313" key="3">
    <source>
        <dbReference type="EMBL" id="STX52069.1"/>
    </source>
</evidence>
<accession>A0A378JPE9</accession>
<dbReference type="OrthoDB" id="9780507at2"/>
<dbReference type="InterPro" id="IPR052559">
    <property type="entry name" value="V-haloperoxidase"/>
</dbReference>
<evidence type="ECO:0000256" key="1">
    <source>
        <dbReference type="SAM" id="Phobius"/>
    </source>
</evidence>
<evidence type="ECO:0000259" key="2">
    <source>
        <dbReference type="Pfam" id="PF01569"/>
    </source>
</evidence>
<dbReference type="RefSeq" id="WP_115331659.1">
    <property type="nucleotide sequence ID" value="NZ_CAAAHP010000002.1"/>
</dbReference>
<keyword evidence="1" id="KW-0812">Transmembrane</keyword>
<evidence type="ECO:0000313" key="4">
    <source>
        <dbReference type="Proteomes" id="UP000254794"/>
    </source>
</evidence>
<dbReference type="SUPFAM" id="SSF48317">
    <property type="entry name" value="Acid phosphatase/Vanadium-dependent haloperoxidase"/>
    <property type="match status" value="1"/>
</dbReference>
<dbReference type="PANTHER" id="PTHR34599">
    <property type="entry name" value="PEROXIDASE-RELATED"/>
    <property type="match status" value="1"/>
</dbReference>
<keyword evidence="1" id="KW-0472">Membrane</keyword>
<dbReference type="InterPro" id="IPR000326">
    <property type="entry name" value="PAP2/HPO"/>
</dbReference>
<gene>
    <name evidence="3" type="ORF">NCTC13316_02173</name>
</gene>
<sequence length="392" mass="44010">MKKGWLALSLSVSLIIILTGLYFYLSNTKTQQLPTYFTYTPEEQASLFQLQSNKLMTTSSLKKWDNLMFDLVKSHKLADAPASKLYAYVTTAQRDAAFLAFNSKHQFIGSLDIVSSEVLCLFFPDSCLNIKLTVNNDDRFSRRLSDLVLGKIKQRIAKDRLNERLSPQLAGEGYWAGVKPFFGQEVGSWAPWFISSVKQYLSPNPPKPNDPAWQAQLKQTEKALSSITPEQTKAVVFWAGNPSTVTPPGIWLKFANDYMDREQIPFSKVVFVRSVLSMGIADAVIALFNAKYTYWIKRPFMLNPNIHTVMPTPNHPSYPAGHSCISAAAATILTYYFPKNKSLWWEEAHQASSSRVWGGIHFPIDGSEGLKLGEKVAHAVLQAQSQTIVVNE</sequence>
<dbReference type="Pfam" id="PF01569">
    <property type="entry name" value="PAP2"/>
    <property type="match status" value="1"/>
</dbReference>
<dbReference type="AlphaFoldDB" id="A0A378JPE9"/>
<dbReference type="Proteomes" id="UP000254794">
    <property type="component" value="Unassembled WGS sequence"/>
</dbReference>
<dbReference type="CDD" id="cd03398">
    <property type="entry name" value="PAP2_haloperoxidase"/>
    <property type="match status" value="1"/>
</dbReference>
<proteinExistence type="predicted"/>
<keyword evidence="4" id="KW-1185">Reference proteome</keyword>
<dbReference type="Gene3D" id="1.10.606.20">
    <property type="match status" value="1"/>
</dbReference>
<dbReference type="EMBL" id="UGOD01000001">
    <property type="protein sequence ID" value="STX52069.1"/>
    <property type="molecule type" value="Genomic_DNA"/>
</dbReference>
<name>A0A378JPE9_9GAMM</name>
<reference evidence="3 4" key="1">
    <citation type="submission" date="2018-06" db="EMBL/GenBank/DDBJ databases">
        <authorList>
            <consortium name="Pathogen Informatics"/>
            <person name="Doyle S."/>
        </authorList>
    </citation>
    <scope>NUCLEOTIDE SEQUENCE [LARGE SCALE GENOMIC DNA]</scope>
    <source>
        <strain evidence="3 4">NCTC13316</strain>
    </source>
</reference>
<dbReference type="InterPro" id="IPR036938">
    <property type="entry name" value="PAP2/HPO_sf"/>
</dbReference>
<keyword evidence="1" id="KW-1133">Transmembrane helix</keyword>
<organism evidence="3 4">
    <name type="scientific">Legionella busanensis</name>
    <dbReference type="NCBI Taxonomy" id="190655"/>
    <lineage>
        <taxon>Bacteria</taxon>
        <taxon>Pseudomonadati</taxon>
        <taxon>Pseudomonadota</taxon>
        <taxon>Gammaproteobacteria</taxon>
        <taxon>Legionellales</taxon>
        <taxon>Legionellaceae</taxon>
        <taxon>Legionella</taxon>
    </lineage>
</organism>
<protein>
    <submittedName>
        <fullName evidence="3">PAP2 superfamily</fullName>
    </submittedName>
</protein>
<feature type="transmembrane region" description="Helical" evidence="1">
    <location>
        <begin position="6"/>
        <end position="25"/>
    </location>
</feature>
<feature type="domain" description="Phosphatidic acid phosphatase type 2/haloperoxidase" evidence="2">
    <location>
        <begin position="275"/>
        <end position="384"/>
    </location>
</feature>